<dbReference type="STRING" id="666681.M301_1062"/>
<dbReference type="RefSeq" id="WP_013147762.1">
    <property type="nucleotide sequence ID" value="NC_014207.1"/>
</dbReference>
<evidence type="ECO:0000313" key="6">
    <source>
        <dbReference type="EMBL" id="ADI29446.1"/>
    </source>
</evidence>
<dbReference type="KEGG" id="meh:M301_1062"/>
<evidence type="ECO:0000256" key="2">
    <source>
        <dbReference type="ARBA" id="ARBA00052718"/>
    </source>
</evidence>
<dbReference type="eggNOG" id="COG2071">
    <property type="taxonomic scope" value="Bacteria"/>
</dbReference>
<proteinExistence type="inferred from homology"/>
<dbReference type="GO" id="GO:0006598">
    <property type="term" value="P:polyamine catabolic process"/>
    <property type="evidence" value="ECO:0007669"/>
    <property type="project" value="TreeGrafter"/>
</dbReference>
<dbReference type="InterPro" id="IPR011697">
    <property type="entry name" value="Peptidase_C26"/>
</dbReference>
<dbReference type="EMBL" id="CP002056">
    <property type="protein sequence ID" value="ADI29446.1"/>
    <property type="molecule type" value="Genomic_DNA"/>
</dbReference>
<dbReference type="GO" id="GO:0005829">
    <property type="term" value="C:cytosol"/>
    <property type="evidence" value="ECO:0007669"/>
    <property type="project" value="TreeGrafter"/>
</dbReference>
<evidence type="ECO:0000256" key="4">
    <source>
        <dbReference type="ARBA" id="ARBA00060634"/>
    </source>
</evidence>
<organism evidence="6 7">
    <name type="scientific">Methylotenera versatilis (strain 301)</name>
    <dbReference type="NCBI Taxonomy" id="666681"/>
    <lineage>
        <taxon>Bacteria</taxon>
        <taxon>Pseudomonadati</taxon>
        <taxon>Pseudomonadota</taxon>
        <taxon>Betaproteobacteria</taxon>
        <taxon>Nitrosomonadales</taxon>
        <taxon>Methylophilaceae</taxon>
        <taxon>Methylotenera</taxon>
    </lineage>
</organism>
<evidence type="ECO:0000256" key="5">
    <source>
        <dbReference type="ARBA" id="ARBA00066788"/>
    </source>
</evidence>
<evidence type="ECO:0000313" key="7">
    <source>
        <dbReference type="Proteomes" id="UP000000383"/>
    </source>
</evidence>
<evidence type="ECO:0000256" key="3">
    <source>
        <dbReference type="ARBA" id="ARBA00055068"/>
    </source>
</evidence>
<dbReference type="CDD" id="cd01745">
    <property type="entry name" value="GATase1_2"/>
    <property type="match status" value="1"/>
</dbReference>
<evidence type="ECO:0000256" key="1">
    <source>
        <dbReference type="ARBA" id="ARBA00011083"/>
    </source>
</evidence>
<dbReference type="PANTHER" id="PTHR43235:SF1">
    <property type="entry name" value="GLUTAMINE AMIDOTRANSFERASE PB2B2.05-RELATED"/>
    <property type="match status" value="1"/>
</dbReference>
<dbReference type="FunFam" id="3.40.50.880:FF:000030">
    <property type="entry name" value="Gamma-glutamyl-gamma-aminobutyrate hydrolase PuuD"/>
    <property type="match status" value="1"/>
</dbReference>
<dbReference type="Pfam" id="PF07722">
    <property type="entry name" value="Peptidase_C26"/>
    <property type="match status" value="1"/>
</dbReference>
<keyword evidence="7" id="KW-1185">Reference proteome</keyword>
<gene>
    <name evidence="6" type="ordered locus">M301_1062</name>
</gene>
<reference evidence="6 7" key="2">
    <citation type="journal article" date="2011" name="J. Bacteriol.">
        <title>Genomes of three methylotrophs from a single niche uncover genetic and metabolic divergence of Methylophilaceae.</title>
        <authorList>
            <person name="Lapidus A."/>
            <person name="Clum A."/>
            <person name="Labutti K."/>
            <person name="Kaluzhnaya M.G."/>
            <person name="Lim S."/>
            <person name="Beck D.A."/>
            <person name="Glavina Del Rio T."/>
            <person name="Nolan M."/>
            <person name="Mavromatis K."/>
            <person name="Huntemann M."/>
            <person name="Lucas S."/>
            <person name="Lidstrom M.E."/>
            <person name="Ivanova N."/>
            <person name="Chistoserdova L."/>
        </authorList>
    </citation>
    <scope>NUCLEOTIDE SEQUENCE [LARGE SCALE GENOMIC DNA]</scope>
    <source>
        <strain evidence="6 7">301</strain>
    </source>
</reference>
<dbReference type="EC" id="3.5.1.94" evidence="5"/>
<name>D7DQ75_METV0</name>
<dbReference type="Gene3D" id="3.40.50.880">
    <property type="match status" value="1"/>
</dbReference>
<dbReference type="InterPro" id="IPR029062">
    <property type="entry name" value="Class_I_gatase-like"/>
</dbReference>
<dbReference type="InterPro" id="IPR044668">
    <property type="entry name" value="PuuD-like"/>
</dbReference>
<protein>
    <recommendedName>
        <fullName evidence="5">gamma-glutamyl-gamma-aminobutyrate hydrolase</fullName>
        <ecNumber evidence="5">3.5.1.94</ecNumber>
    </recommendedName>
</protein>
<dbReference type="GO" id="GO:0033969">
    <property type="term" value="F:gamma-glutamyl-gamma-aminobutyrate hydrolase activity"/>
    <property type="evidence" value="ECO:0007669"/>
    <property type="project" value="UniProtKB-EC"/>
</dbReference>
<comment type="similarity">
    <text evidence="1">Belongs to the peptidase C26 family.</text>
</comment>
<reference evidence="7" key="1">
    <citation type="submission" date="2010-05" db="EMBL/GenBank/DDBJ databases">
        <title>Complete sequence of Methylotenera sp. 301.</title>
        <authorList>
            <person name="Lucas S."/>
            <person name="Copeland A."/>
            <person name="Lapidus A."/>
            <person name="Cheng J.-F."/>
            <person name="Bruce D."/>
            <person name="Goodwin L."/>
            <person name="Pitluck S."/>
            <person name="Clum A."/>
            <person name="Land M."/>
            <person name="Hauser L."/>
            <person name="Kyrpides N."/>
            <person name="Ivanova N."/>
            <person name="Chistoservova L."/>
            <person name="Kalyuzhnaya M."/>
            <person name="Woyke T."/>
        </authorList>
    </citation>
    <scope>NUCLEOTIDE SEQUENCE [LARGE SCALE GENOMIC DNA]</scope>
    <source>
        <strain evidence="7">301</strain>
    </source>
</reference>
<comment type="catalytic activity">
    <reaction evidence="2">
        <text>4-(gamma-L-glutamylamino)butanoate + H2O = 4-aminobutanoate + L-glutamate</text>
        <dbReference type="Rhea" id="RHEA:19737"/>
        <dbReference type="ChEBI" id="CHEBI:15377"/>
        <dbReference type="ChEBI" id="CHEBI:29985"/>
        <dbReference type="ChEBI" id="CHEBI:58800"/>
        <dbReference type="ChEBI" id="CHEBI:59888"/>
        <dbReference type="EC" id="3.5.1.94"/>
    </reaction>
</comment>
<dbReference type="AlphaFoldDB" id="D7DQ75"/>
<sequence length="257" mass="27854">MMTTKRKPIVLIPADVKPLGEQPFHVVGHKYLVAVAEAAGALPLVVPAIGDLLEIEALLSIADGILLTGSVSNVHPSHFDQEVLNPALPLDPARDALTLKLVQAAIKAEVPLLAICRGFQEVNVAFGGSLHQAVHEISGLNDHRETKDVPIDIQYAQAHLIDLVADGKLAKIVGAKQMMVNSLHGQGVDRLGDGLVAEAFAPDGLVEAIRVEKAKAFTLAVQWHPEWKVMENPQYLAIFRAFGDACRFRLRRHEPPD</sequence>
<accession>D7DQ75</accession>
<dbReference type="HOGENOM" id="CLU_030756_0_0_4"/>
<dbReference type="PROSITE" id="PS51273">
    <property type="entry name" value="GATASE_TYPE_1"/>
    <property type="match status" value="1"/>
</dbReference>
<dbReference type="Proteomes" id="UP000000383">
    <property type="component" value="Chromosome"/>
</dbReference>
<comment type="pathway">
    <text evidence="4">Amine and polyamine degradation; putrescine degradation; 4-aminobutanoate from putrescine: step 4/4.</text>
</comment>
<dbReference type="PANTHER" id="PTHR43235">
    <property type="entry name" value="GLUTAMINE AMIDOTRANSFERASE PB2B2.05-RELATED"/>
    <property type="match status" value="1"/>
</dbReference>
<dbReference type="SUPFAM" id="SSF52317">
    <property type="entry name" value="Class I glutamine amidotransferase-like"/>
    <property type="match status" value="1"/>
</dbReference>
<comment type="function">
    <text evidence="3">Involved in the breakdown of putrescine via hydrolysis of the gamma-glutamyl linkage of gamma-glutamyl-gamma-aminobutyrate.</text>
</comment>